<dbReference type="InterPro" id="IPR036866">
    <property type="entry name" value="RibonucZ/Hydroxyglut_hydro"/>
</dbReference>
<evidence type="ECO:0000313" key="6">
    <source>
        <dbReference type="EMBL" id="KAK4210092.1"/>
    </source>
</evidence>
<keyword evidence="2" id="KW-0274">FAD</keyword>
<keyword evidence="3" id="KW-0521">NADP</keyword>
<evidence type="ECO:0000313" key="7">
    <source>
        <dbReference type="Proteomes" id="UP001301769"/>
    </source>
</evidence>
<protein>
    <recommendedName>
        <fullName evidence="5">Metallo-beta-lactamase domain-containing protein</fullName>
    </recommendedName>
</protein>
<evidence type="ECO:0000256" key="4">
    <source>
        <dbReference type="ARBA" id="ARBA00023002"/>
    </source>
</evidence>
<organism evidence="6 7">
    <name type="scientific">Rhypophila decipiens</name>
    <dbReference type="NCBI Taxonomy" id="261697"/>
    <lineage>
        <taxon>Eukaryota</taxon>
        <taxon>Fungi</taxon>
        <taxon>Dikarya</taxon>
        <taxon>Ascomycota</taxon>
        <taxon>Pezizomycotina</taxon>
        <taxon>Sordariomycetes</taxon>
        <taxon>Sordariomycetidae</taxon>
        <taxon>Sordariales</taxon>
        <taxon>Naviculisporaceae</taxon>
        <taxon>Rhypophila</taxon>
    </lineage>
</organism>
<keyword evidence="7" id="KW-1185">Reference proteome</keyword>
<dbReference type="SMART" id="SM00849">
    <property type="entry name" value="Lactamase_B"/>
    <property type="match status" value="1"/>
</dbReference>
<dbReference type="Pfam" id="PF00753">
    <property type="entry name" value="Lactamase_B"/>
    <property type="match status" value="1"/>
</dbReference>
<dbReference type="SUPFAM" id="SSF51905">
    <property type="entry name" value="FAD/NAD(P)-binding domain"/>
    <property type="match status" value="3"/>
</dbReference>
<evidence type="ECO:0000256" key="3">
    <source>
        <dbReference type="ARBA" id="ARBA00022857"/>
    </source>
</evidence>
<dbReference type="InterPro" id="IPR050775">
    <property type="entry name" value="FAD-binding_Monooxygenases"/>
</dbReference>
<keyword evidence="4" id="KW-0560">Oxidoreductase</keyword>
<evidence type="ECO:0000259" key="5">
    <source>
        <dbReference type="SMART" id="SM00849"/>
    </source>
</evidence>
<proteinExistence type="predicted"/>
<evidence type="ECO:0000256" key="1">
    <source>
        <dbReference type="ARBA" id="ARBA00022630"/>
    </source>
</evidence>
<dbReference type="Proteomes" id="UP001301769">
    <property type="component" value="Unassembled WGS sequence"/>
</dbReference>
<dbReference type="EMBL" id="MU858184">
    <property type="protein sequence ID" value="KAK4210092.1"/>
    <property type="molecule type" value="Genomic_DNA"/>
</dbReference>
<reference evidence="6" key="2">
    <citation type="submission" date="2023-05" db="EMBL/GenBank/DDBJ databases">
        <authorList>
            <consortium name="Lawrence Berkeley National Laboratory"/>
            <person name="Steindorff A."/>
            <person name="Hensen N."/>
            <person name="Bonometti L."/>
            <person name="Westerberg I."/>
            <person name="Brannstrom I.O."/>
            <person name="Guillou S."/>
            <person name="Cros-Aarteil S."/>
            <person name="Calhoun S."/>
            <person name="Haridas S."/>
            <person name="Kuo A."/>
            <person name="Mondo S."/>
            <person name="Pangilinan J."/>
            <person name="Riley R."/>
            <person name="Labutti K."/>
            <person name="Andreopoulos B."/>
            <person name="Lipzen A."/>
            <person name="Chen C."/>
            <person name="Yanf M."/>
            <person name="Daum C."/>
            <person name="Ng V."/>
            <person name="Clum A."/>
            <person name="Ohm R."/>
            <person name="Martin F."/>
            <person name="Silar P."/>
            <person name="Natvig D."/>
            <person name="Lalanne C."/>
            <person name="Gautier V."/>
            <person name="Ament-Velasquez S.L."/>
            <person name="Kruys A."/>
            <person name="Hutchinson M.I."/>
            <person name="Powell A.J."/>
            <person name="Barry K."/>
            <person name="Miller A.N."/>
            <person name="Grigoriev I.V."/>
            <person name="Debuchy R."/>
            <person name="Gladieux P."/>
            <person name="Thoren M.H."/>
            <person name="Johannesson H."/>
        </authorList>
    </citation>
    <scope>NUCLEOTIDE SEQUENCE</scope>
    <source>
        <strain evidence="6">PSN293</strain>
    </source>
</reference>
<comment type="caution">
    <text evidence="6">The sequence shown here is derived from an EMBL/GenBank/DDBJ whole genome shotgun (WGS) entry which is preliminary data.</text>
</comment>
<dbReference type="Gene3D" id="3.50.50.60">
    <property type="entry name" value="FAD/NAD(P)-binding domain"/>
    <property type="match status" value="2"/>
</dbReference>
<evidence type="ECO:0000256" key="2">
    <source>
        <dbReference type="ARBA" id="ARBA00022827"/>
    </source>
</evidence>
<gene>
    <name evidence="6" type="ORF">QBC37DRAFT_442933</name>
</gene>
<accession>A0AAN6Y4S9</accession>
<reference evidence="6" key="1">
    <citation type="journal article" date="2023" name="Mol. Phylogenet. Evol.">
        <title>Genome-scale phylogeny and comparative genomics of the fungal order Sordariales.</title>
        <authorList>
            <person name="Hensen N."/>
            <person name="Bonometti L."/>
            <person name="Westerberg I."/>
            <person name="Brannstrom I.O."/>
            <person name="Guillou S."/>
            <person name="Cros-Aarteil S."/>
            <person name="Calhoun S."/>
            <person name="Haridas S."/>
            <person name="Kuo A."/>
            <person name="Mondo S."/>
            <person name="Pangilinan J."/>
            <person name="Riley R."/>
            <person name="LaButti K."/>
            <person name="Andreopoulos B."/>
            <person name="Lipzen A."/>
            <person name="Chen C."/>
            <person name="Yan M."/>
            <person name="Daum C."/>
            <person name="Ng V."/>
            <person name="Clum A."/>
            <person name="Steindorff A."/>
            <person name="Ohm R.A."/>
            <person name="Martin F."/>
            <person name="Silar P."/>
            <person name="Natvig D.O."/>
            <person name="Lalanne C."/>
            <person name="Gautier V."/>
            <person name="Ament-Velasquez S.L."/>
            <person name="Kruys A."/>
            <person name="Hutchinson M.I."/>
            <person name="Powell A.J."/>
            <person name="Barry K."/>
            <person name="Miller A.N."/>
            <person name="Grigoriev I.V."/>
            <person name="Debuchy R."/>
            <person name="Gladieux P."/>
            <person name="Hiltunen Thoren M."/>
            <person name="Johannesson H."/>
        </authorList>
    </citation>
    <scope>NUCLEOTIDE SEQUENCE</scope>
    <source>
        <strain evidence="6">PSN293</strain>
    </source>
</reference>
<dbReference type="InterPro" id="IPR036188">
    <property type="entry name" value="FAD/NAD-bd_sf"/>
</dbReference>
<dbReference type="Gene3D" id="3.60.15.10">
    <property type="entry name" value="Ribonuclease Z/Hydroxyacylglutathione hydrolase-like"/>
    <property type="match status" value="1"/>
</dbReference>
<feature type="domain" description="Metallo-beta-lactamase" evidence="5">
    <location>
        <begin position="52"/>
        <end position="262"/>
    </location>
</feature>
<name>A0AAN6Y4S9_9PEZI</name>
<dbReference type="GO" id="GO:0016491">
    <property type="term" value="F:oxidoreductase activity"/>
    <property type="evidence" value="ECO:0007669"/>
    <property type="project" value="UniProtKB-KW"/>
</dbReference>
<dbReference type="AlphaFoldDB" id="A0AAN6Y4S9"/>
<sequence>MTTEAKKSPAVLPSGEHTVSVKMIDPTRFGPADMSRFMGPMVENLGRPDMGCSLSFLIEHASGRKLVFDLGIRKDPENLAPKISSYLPSTGYTIKSHNVVDILEDGGIRGEDVEAVIWSHWHWDHIGDPSSFPPSTDLVVGPGFKDAMLPGAPANPDSPIQESDYANRTLREITFPSNSPQVSKIGSFPAFDYFGDGSFYLLDSPGHAIGHLCGLARTTPGDSSTSTFILMGGDICHYAGIFRPSEYLPMPDKITPHPCCSHQPDVNMNLALCPGSAWTLLQTSRGRKPNQPLFDMTFGGDIPLAMKTAGWLMELDCLENVFVIIAHDTPVKNYVPKFNKHPLEDGEAKPEENLNDWKENGWGKRLKWAWLADLEHYWRKQGLLELKHIVSTTMGSLNSAPAATELSNAELFDKSNADLDYDVLVIGGGLSGLYSLLKIRNLGLRVKVLEAGEAEGGTWFWNRYPGARFDSESFSYIFSFSQELLDEWDWTEQFSPQPETLRYIQFVTKKFDLKKDMIFNTRIQSAQFQTPSNHWVLTDQSGKTYTTRYVITAMGILNQPTLPDIPGVETFKGQAWHTARWPDNSASQLAGKRVGIIGTGATAIQTIQEIYKDVGSLTVFQRTPNWTAPLRNSKITPEEMAAIRKRYPDIFQKCLESYSCFVHMVDPRKTTEMTREELYAKWEELYALPGFSKVLGVSGDIFTDPAVNKMYSDFHADKIRARIHDPVLAEKLIPKCHGFGTRRTPLESGYYEAFNQPNVHLVDIKHDDPIERVTEKGILLKSGVEHEFDILIYATGFDAVTGSFSAVDFRGVGGHPLKDTWSSGIQTYLGLTVKGFPNMFMVMGPHQMFGNIPRSIEYAVDWVADYIDWARKNNVTYCEARQEKMDEWYTHVEDCGKGLLSNNVDSWMTGVNKNLKHKQVRSLTRYNGPAPGYRRRCDEVKARGYSDFVLA</sequence>
<dbReference type="Pfam" id="PF13738">
    <property type="entry name" value="Pyr_redox_3"/>
    <property type="match status" value="1"/>
</dbReference>
<dbReference type="InterPro" id="IPR001279">
    <property type="entry name" value="Metallo-B-lactamas"/>
</dbReference>
<dbReference type="CDD" id="cd07730">
    <property type="entry name" value="metallo-hydrolase-like_MBL-fold"/>
    <property type="match status" value="1"/>
</dbReference>
<dbReference type="PANTHER" id="PTHR43098:SF5">
    <property type="entry name" value="DUAL-FUNCTIONAL MONOOXYGENASE_METHYLTRANSFERASE PSOF"/>
    <property type="match status" value="1"/>
</dbReference>
<dbReference type="PANTHER" id="PTHR43098">
    <property type="entry name" value="L-ORNITHINE N(5)-MONOOXYGENASE-RELATED"/>
    <property type="match status" value="1"/>
</dbReference>
<dbReference type="SUPFAM" id="SSF56281">
    <property type="entry name" value="Metallo-hydrolase/oxidoreductase"/>
    <property type="match status" value="1"/>
</dbReference>
<keyword evidence="1" id="KW-0285">Flavoprotein</keyword>